<keyword evidence="2" id="KW-0479">Metal-binding</keyword>
<dbReference type="SUPFAM" id="SSF90209">
    <property type="entry name" value="Ran binding protein zinc finger-like"/>
    <property type="match status" value="1"/>
</dbReference>
<evidence type="ECO:0000256" key="7">
    <source>
        <dbReference type="SAM" id="MobiDB-lite"/>
    </source>
</evidence>
<evidence type="ECO:0000256" key="5">
    <source>
        <dbReference type="ARBA" id="ARBA00022833"/>
    </source>
</evidence>
<dbReference type="GO" id="GO:0071797">
    <property type="term" value="C:LUBAC complex"/>
    <property type="evidence" value="ECO:0007669"/>
    <property type="project" value="TreeGrafter"/>
</dbReference>
<dbReference type="FunFam" id="2.30.30.380:FF:000014">
    <property type="entry name" value="sharpin isoform X1"/>
    <property type="match status" value="1"/>
</dbReference>
<dbReference type="GO" id="GO:0043130">
    <property type="term" value="F:ubiquitin binding"/>
    <property type="evidence" value="ECO:0007669"/>
    <property type="project" value="TreeGrafter"/>
</dbReference>
<dbReference type="Gene3D" id="2.30.29.30">
    <property type="entry name" value="Pleckstrin-homology domain (PH domain)/Phosphotyrosine-binding domain (PTB)"/>
    <property type="match status" value="1"/>
</dbReference>
<dbReference type="InterPro" id="IPR011993">
    <property type="entry name" value="PH-like_dom_sf"/>
</dbReference>
<keyword evidence="5" id="KW-0862">Zinc</keyword>
<accession>A0A212CE51</accession>
<reference evidence="9 10" key="1">
    <citation type="journal article" date="2018" name="Mol. Genet. Genomics">
        <title>The red deer Cervus elaphus genome CerEla1.0: sequencing, annotating, genes, and chromosomes.</title>
        <authorList>
            <person name="Bana N.A."/>
            <person name="Nyiri A."/>
            <person name="Nagy J."/>
            <person name="Frank K."/>
            <person name="Nagy T."/>
            <person name="Steger V."/>
            <person name="Schiller M."/>
            <person name="Lakatos P."/>
            <person name="Sugar L."/>
            <person name="Horn P."/>
            <person name="Barta E."/>
            <person name="Orosz L."/>
        </authorList>
    </citation>
    <scope>NUCLEOTIDE SEQUENCE [LARGE SCALE GENOMIC DNA]</scope>
    <source>
        <strain evidence="9">Hungarian</strain>
    </source>
</reference>
<evidence type="ECO:0000256" key="6">
    <source>
        <dbReference type="PROSITE-ProRule" id="PRU00322"/>
    </source>
</evidence>
<evidence type="ECO:0000313" key="10">
    <source>
        <dbReference type="Proteomes" id="UP000242450"/>
    </source>
</evidence>
<evidence type="ECO:0000256" key="2">
    <source>
        <dbReference type="ARBA" id="ARBA00022723"/>
    </source>
</evidence>
<dbReference type="PROSITE" id="PS50199">
    <property type="entry name" value="ZF_RANBP2_2"/>
    <property type="match status" value="1"/>
</dbReference>
<dbReference type="UniPathway" id="UPA00143"/>
<dbReference type="GO" id="GO:0008270">
    <property type="term" value="F:zinc ion binding"/>
    <property type="evidence" value="ECO:0007669"/>
    <property type="project" value="UniProtKB-KW"/>
</dbReference>
<feature type="domain" description="RanBP2-type" evidence="8">
    <location>
        <begin position="353"/>
        <end position="378"/>
    </location>
</feature>
<dbReference type="InterPro" id="IPR057468">
    <property type="entry name" value="HOIL-1/Sharpin_LTM"/>
</dbReference>
<comment type="pathway">
    <text evidence="1">Protein modification; protein ubiquitination.</text>
</comment>
<dbReference type="Proteomes" id="UP000242450">
    <property type="component" value="Chromosome 21"/>
</dbReference>
<proteinExistence type="predicted"/>
<gene>
    <name evidence="9" type="ORF">Celaphus_00016120</name>
</gene>
<comment type="caution">
    <text evidence="9">The sequence shown here is derived from an EMBL/GenBank/DDBJ whole genome shotgun (WGS) entry which is preliminary data.</text>
</comment>
<feature type="region of interest" description="Disordered" evidence="7">
    <location>
        <begin position="81"/>
        <end position="124"/>
    </location>
</feature>
<evidence type="ECO:0000313" key="9">
    <source>
        <dbReference type="EMBL" id="OWK04288.1"/>
    </source>
</evidence>
<dbReference type="InterPro" id="IPR051628">
    <property type="entry name" value="LUBAC_E3_Ligases"/>
</dbReference>
<dbReference type="OrthoDB" id="261960at2759"/>
<dbReference type="PANTHER" id="PTHR22770:SF43">
    <property type="entry name" value="SHARPIN"/>
    <property type="match status" value="1"/>
</dbReference>
<dbReference type="SMART" id="SM00547">
    <property type="entry name" value="ZnF_RBZ"/>
    <property type="match status" value="1"/>
</dbReference>
<evidence type="ECO:0000256" key="1">
    <source>
        <dbReference type="ARBA" id="ARBA00004906"/>
    </source>
</evidence>
<feature type="region of interest" description="Disordered" evidence="7">
    <location>
        <begin position="383"/>
        <end position="420"/>
    </location>
</feature>
<dbReference type="CDD" id="cd01799">
    <property type="entry name" value="Ubl_HOIL1"/>
    <property type="match status" value="1"/>
</dbReference>
<dbReference type="Gene3D" id="2.30.30.380">
    <property type="entry name" value="Zn-finger domain of Sec23/24"/>
    <property type="match status" value="1"/>
</dbReference>
<dbReference type="InterPro" id="IPR031912">
    <property type="entry name" value="Sharpin_PH"/>
</dbReference>
<dbReference type="Pfam" id="PF25393">
    <property type="entry name" value="LTM"/>
    <property type="match status" value="1"/>
</dbReference>
<evidence type="ECO:0000256" key="3">
    <source>
        <dbReference type="ARBA" id="ARBA00022771"/>
    </source>
</evidence>
<evidence type="ECO:0000256" key="4">
    <source>
        <dbReference type="ARBA" id="ARBA00022786"/>
    </source>
</evidence>
<dbReference type="GO" id="GO:0043123">
    <property type="term" value="P:positive regulation of canonical NF-kappaB signal transduction"/>
    <property type="evidence" value="ECO:0007669"/>
    <property type="project" value="TreeGrafter"/>
</dbReference>
<sequence>MAPPAGGSAAGSDSGSAAVLLAVHAAVSLEWPLESVSYTVRGPCQHELQPPPGGPGTLNLHFANPQEAQRWAALVRDATMEGQNGSDSLPPALGPETHPVSPPSPLEVPTPKVPQPKVDLPWSPGDLMEKGKGRRLEGLGGSSQCGAAMALSSPAEELAGRLTQAVEGGDEKGAAQAAAILAQHRVALRVQLQEACFPPGPIRLQVTVEDAASSAHVSLQVHPHCTIRALQEQASMWSGEPGWGVAGGGLGDTPTLWPQVFSEFGFPPAVQRWVIGRCLCVPEHSLAFYGVWRDGDPAFLYLLSAPREAPGHSPQRPQKVDGELGRLFSQSLGLPPTPQPANSSLPSPLQPGWPCPSCTFINAPGRPGCEMCSTQRPCAWDPLPTASTQQLPKVTRREDGPSLPGPRSLDPLLNLSGNLC</sequence>
<dbReference type="InterPro" id="IPR001876">
    <property type="entry name" value="Znf_RanBP2"/>
</dbReference>
<organism evidence="9 10">
    <name type="scientific">Cervus elaphus hippelaphus</name>
    <name type="common">European red deer</name>
    <dbReference type="NCBI Taxonomy" id="46360"/>
    <lineage>
        <taxon>Eukaryota</taxon>
        <taxon>Metazoa</taxon>
        <taxon>Chordata</taxon>
        <taxon>Craniata</taxon>
        <taxon>Vertebrata</taxon>
        <taxon>Euteleostomi</taxon>
        <taxon>Mammalia</taxon>
        <taxon>Eutheria</taxon>
        <taxon>Laurasiatheria</taxon>
        <taxon>Artiodactyla</taxon>
        <taxon>Ruminantia</taxon>
        <taxon>Pecora</taxon>
        <taxon>Cervidae</taxon>
        <taxon>Cervinae</taxon>
        <taxon>Cervus</taxon>
    </lineage>
</organism>
<feature type="region of interest" description="Disordered" evidence="7">
    <location>
        <begin position="328"/>
        <end position="348"/>
    </location>
</feature>
<evidence type="ECO:0000259" key="8">
    <source>
        <dbReference type="PROSITE" id="PS50199"/>
    </source>
</evidence>
<keyword evidence="10" id="KW-1185">Reference proteome</keyword>
<dbReference type="GO" id="GO:0004842">
    <property type="term" value="F:ubiquitin-protein transferase activity"/>
    <property type="evidence" value="ECO:0007669"/>
    <property type="project" value="TreeGrafter"/>
</dbReference>
<feature type="compositionally biased region" description="Pro residues" evidence="7">
    <location>
        <begin position="100"/>
        <end position="114"/>
    </location>
</feature>
<dbReference type="Gene3D" id="3.10.20.90">
    <property type="entry name" value="Phosphatidylinositol 3-kinase Catalytic Subunit, Chain A, domain 1"/>
    <property type="match status" value="2"/>
</dbReference>
<dbReference type="GO" id="GO:0043161">
    <property type="term" value="P:proteasome-mediated ubiquitin-dependent protein catabolic process"/>
    <property type="evidence" value="ECO:0007669"/>
    <property type="project" value="TreeGrafter"/>
</dbReference>
<keyword evidence="4" id="KW-0833">Ubl conjugation pathway</keyword>
<dbReference type="Pfam" id="PF16764">
    <property type="entry name" value="Sharpin_PH"/>
    <property type="match status" value="1"/>
</dbReference>
<name>A0A212CE51_CEREH</name>
<dbReference type="EMBL" id="MKHE01000021">
    <property type="protein sequence ID" value="OWK04288.1"/>
    <property type="molecule type" value="Genomic_DNA"/>
</dbReference>
<dbReference type="PANTHER" id="PTHR22770">
    <property type="entry name" value="UBIQUITIN CONJUGATING ENZYME 7 INTERACTING PROTEIN-RELATED"/>
    <property type="match status" value="1"/>
</dbReference>
<keyword evidence="3 6" id="KW-0863">Zinc-finger</keyword>
<protein>
    <submittedName>
        <fullName evidence="9">SHARPIN</fullName>
    </submittedName>
</protein>
<dbReference type="InterPro" id="IPR036443">
    <property type="entry name" value="Znf_RanBP2_sf"/>
</dbReference>
<dbReference type="AlphaFoldDB" id="A0A212CE51"/>
<dbReference type="GO" id="GO:0097039">
    <property type="term" value="P:protein linear polyubiquitination"/>
    <property type="evidence" value="ECO:0007669"/>
    <property type="project" value="TreeGrafter"/>
</dbReference>
<dbReference type="PROSITE" id="PS01358">
    <property type="entry name" value="ZF_RANBP2_1"/>
    <property type="match status" value="1"/>
</dbReference>